<keyword evidence="1" id="KW-0732">Signal</keyword>
<feature type="chain" id="PRO_5036890257" evidence="1">
    <location>
        <begin position="22"/>
        <end position="857"/>
    </location>
</feature>
<dbReference type="Proteomes" id="UP000764045">
    <property type="component" value="Unassembled WGS sequence"/>
</dbReference>
<proteinExistence type="predicted"/>
<evidence type="ECO:0000313" key="3">
    <source>
        <dbReference type="Proteomes" id="UP000764045"/>
    </source>
</evidence>
<feature type="signal peptide" evidence="1">
    <location>
        <begin position="1"/>
        <end position="21"/>
    </location>
</feature>
<reference evidence="2 3" key="1">
    <citation type="journal article" date="2021" name="Sci. Rep.">
        <title>The distribution of antibiotic resistance genes in chicken gut microbiota commensals.</title>
        <authorList>
            <person name="Juricova H."/>
            <person name="Matiasovicova J."/>
            <person name="Kubasova T."/>
            <person name="Cejkova D."/>
            <person name="Rychlik I."/>
        </authorList>
    </citation>
    <scope>NUCLEOTIDE SEQUENCE [LARGE SCALE GENOMIC DNA]</scope>
    <source>
        <strain evidence="2 3">An819</strain>
    </source>
</reference>
<dbReference type="Gene3D" id="2.60.120.260">
    <property type="entry name" value="Galactose-binding domain-like"/>
    <property type="match status" value="1"/>
</dbReference>
<dbReference type="EMBL" id="JACJJL010000009">
    <property type="protein sequence ID" value="MBM6661500.1"/>
    <property type="molecule type" value="Genomic_DNA"/>
</dbReference>
<keyword evidence="3" id="KW-1185">Reference proteome</keyword>
<name>A0A938WLN4_9BACT</name>
<protein>
    <submittedName>
        <fullName evidence="2">Uncharacterized protein</fullName>
    </submittedName>
</protein>
<comment type="caution">
    <text evidence="2">The sequence shown here is derived from an EMBL/GenBank/DDBJ whole genome shotgun (WGS) entry which is preliminary data.</text>
</comment>
<evidence type="ECO:0000256" key="1">
    <source>
        <dbReference type="SAM" id="SignalP"/>
    </source>
</evidence>
<sequence>MKRRLLMMMAAIAGLATPSFAYQQGDAVYTFNGKFKIIGENMLTNGDFSDGVNGWTGLTGNAVPTDTFSVVPAGGPDGMNCLQVSMSGGTLGTNLHNSANFRQSVRLTPGNYVFTYKVKALTGGCTSNTRSSGRNDNYQDVFLNNSGKSPYLSTNEADNITSSVAAYVETEAGNWMTVSYNYRVEADEYVNFEFFNLIQYDCFADFGVYPVEQVGDDRLLQDAVKTLEAFVADETNFPGAADYLVGPIEDLKASMENPDLTVDDVNGMVSMILGSDGSALQEYLNTISADVSKYFNYFTFDDCAEKSANKGAADGWTESGGRWGVSAPWSNYSTRHIFADINGGYGLGAGSQYQSAFLPKGKYLYMVQASAYQYYTAAKETYIVDWYNQRSGLKYFINADSVDMADVPTWKANTYFHVFNVANDGEQTLGFYRAANEAASGNDRNRVSGGGQVHFDNMHIRILGVTDEDVERFFLENNLADAQNSLKTMIDSAKTVIADSRYIWGKDVLQDSINVSQGIYDQYTNAVQEDIDKLNDQMPLMRDAIRDYYAINKEYTQLGDDIAAANKLTGDETRPNGKDELRAAITTADTYYKSLNAQSERDSLQLVKTDSLLNDAVGDFYLANASYQTPGYITLVNDDFTDGTNGWSVDNGTGTAAWKASDVDMPTYKGRAVVFNRGVTASDNKYIVKDVYIKKTGIYEFSATCAVHSSSWSEIGENQTYTYLIAGADSVNVITKGDGSKKQQIGEWDRFVVQTNIENVETSEGLVAPHYLRVGLVKIPKEDGTNQSVNIICFGSPVLVYYGTKEEYESGISDVEVVDTTFDVYNLNGMKVRSNATSLDGLAKGIYIVDGKKYVVK</sequence>
<dbReference type="AlphaFoldDB" id="A0A938WLN4"/>
<evidence type="ECO:0000313" key="2">
    <source>
        <dbReference type="EMBL" id="MBM6661500.1"/>
    </source>
</evidence>
<gene>
    <name evidence="2" type="ORF">H6B30_06995</name>
</gene>
<dbReference type="RefSeq" id="WP_205109134.1">
    <property type="nucleotide sequence ID" value="NZ_JACJJL010000009.1"/>
</dbReference>
<organism evidence="2 3">
    <name type="scientific">Marseilla massiliensis</name>
    <dbReference type="NCBI Taxonomy" id="1841864"/>
    <lineage>
        <taxon>Bacteria</taxon>
        <taxon>Pseudomonadati</taxon>
        <taxon>Bacteroidota</taxon>
        <taxon>Bacteroidia</taxon>
        <taxon>Bacteroidales</taxon>
        <taxon>Prevotellaceae</taxon>
        <taxon>Marseilla</taxon>
    </lineage>
</organism>
<accession>A0A938WLN4</accession>